<gene>
    <name evidence="1" type="ORF">H9846_06195</name>
</gene>
<dbReference type="EMBL" id="DXEI01000092">
    <property type="protein sequence ID" value="HIX95029.1"/>
    <property type="molecule type" value="Genomic_DNA"/>
</dbReference>
<dbReference type="InterPro" id="IPR007739">
    <property type="entry name" value="RgpF"/>
</dbReference>
<reference evidence="1" key="1">
    <citation type="journal article" date="2021" name="PeerJ">
        <title>Extensive microbial diversity within the chicken gut microbiome revealed by metagenomics and culture.</title>
        <authorList>
            <person name="Gilroy R."/>
            <person name="Ravi A."/>
            <person name="Getino M."/>
            <person name="Pursley I."/>
            <person name="Horton D.L."/>
            <person name="Alikhan N.F."/>
            <person name="Baker D."/>
            <person name="Gharbi K."/>
            <person name="Hall N."/>
            <person name="Watson M."/>
            <person name="Adriaenssens E.M."/>
            <person name="Foster-Nyarko E."/>
            <person name="Jarju S."/>
            <person name="Secka A."/>
            <person name="Antonio M."/>
            <person name="Oren A."/>
            <person name="Chaudhuri R.R."/>
            <person name="La Ragione R."/>
            <person name="Hildebrand F."/>
            <person name="Pallen M.J."/>
        </authorList>
    </citation>
    <scope>NUCLEOTIDE SEQUENCE</scope>
    <source>
        <strain evidence="1">ChiHecec2B26-7398</strain>
    </source>
</reference>
<name>A0A9D1Y189_9FIRM</name>
<dbReference type="Pfam" id="PF05045">
    <property type="entry name" value="RgpF"/>
    <property type="match status" value="1"/>
</dbReference>
<proteinExistence type="predicted"/>
<reference evidence="1" key="2">
    <citation type="submission" date="2021-04" db="EMBL/GenBank/DDBJ databases">
        <authorList>
            <person name="Gilroy R."/>
        </authorList>
    </citation>
    <scope>NUCLEOTIDE SEQUENCE</scope>
    <source>
        <strain evidence="1">ChiHecec2B26-7398</strain>
    </source>
</reference>
<evidence type="ECO:0000313" key="2">
    <source>
        <dbReference type="Proteomes" id="UP000886751"/>
    </source>
</evidence>
<sequence>MKRLGIFFFFEKNGVVDEFITYYLADLVKNLSELVIVCNGKLNAEGRAAFSQFTDHILMRENKGLDVWAYKTALDSYGWARLAEFDEIVMTNSTMMGPVRPLREMFDEMAQNEDLDFWGLSIHHGAQSNPFKGKHIYRYLPVHLQSHFIVYRKRFVQSPELQKYWDTMPMIEDYNDSVQRYEAVFTKQFADKGFTWDVYVKTEDLKDFTDYPLLLCPVRLMRDKKCPLFKRRNFMHPLEAYLNESAGETVRELYDYLRDETDYPLDLVWKNMIRTMHPHEFTRNLGLTRVIAPTVQNEALAQKICAERRIALAMHLYFMDMLGDSLAFAAKFPPQTDVFISTNSEEKKQQIEAAFAQSGLHSVQVFVVENRGRDVAAFLCDLAPHLRGYDYACFMHDKKAIQTKPGITGASFGYVCNENVCKNAAHVRNVLCEFENDPYLGILCPPYPTHGLYFLNMCSGGWGPNFENTKKLLKDLGLSVPISGEESPIAPFGSVFWFRPKALEPLFAHGWQHADFPPEPLPQDGTISHAIERVYPFVAQAAGYYPAVVMSSSFAVLRSDTMQAYATGLVRPLARVFDCTTFWAASTAATAFAAKRHLFGVYGPYANTRRRHARNWLRDNLPAPAYKGLITAKRAVFGPHHGPYED</sequence>
<comment type="caution">
    <text evidence="1">The sequence shown here is derived from an EMBL/GenBank/DDBJ whole genome shotgun (WGS) entry which is preliminary data.</text>
</comment>
<dbReference type="AlphaFoldDB" id="A0A9D1Y189"/>
<protein>
    <submittedName>
        <fullName evidence="1">Rhamnan synthesis F family protein</fullName>
    </submittedName>
</protein>
<dbReference type="Proteomes" id="UP000886751">
    <property type="component" value="Unassembled WGS sequence"/>
</dbReference>
<evidence type="ECO:0000313" key="1">
    <source>
        <dbReference type="EMBL" id="HIX95029.1"/>
    </source>
</evidence>
<organism evidence="1 2">
    <name type="scientific">Candidatus Gemmiger excrementipullorum</name>
    <dbReference type="NCBI Taxonomy" id="2838610"/>
    <lineage>
        <taxon>Bacteria</taxon>
        <taxon>Bacillati</taxon>
        <taxon>Bacillota</taxon>
        <taxon>Clostridia</taxon>
        <taxon>Eubacteriales</taxon>
        <taxon>Gemmiger</taxon>
    </lineage>
</organism>
<accession>A0A9D1Y189</accession>